<dbReference type="EMBL" id="DWUW01000015">
    <property type="protein sequence ID" value="HJD30432.1"/>
    <property type="molecule type" value="Genomic_DNA"/>
</dbReference>
<evidence type="ECO:0000313" key="3">
    <source>
        <dbReference type="Proteomes" id="UP000823851"/>
    </source>
</evidence>
<evidence type="ECO:0000313" key="2">
    <source>
        <dbReference type="EMBL" id="HJD30432.1"/>
    </source>
</evidence>
<sequence length="343" mass="40031">MQEQLYVNREYKDSVFRMLYREKKNLLQLYNALNGTSHTDPEELIVTTLENAIYLGMKNDVSFLLDDRMTLYEHQSTWNPNLPLRDLLYISRLLEKHVNAGNRSIYSSSLIRIPAPRFVVFYNGQRRVEDHTVLKLSDAFEKPEKDPALELRVRLVNINPGASPELMERCRTLREYSEFVARIRKHIDEEASIQEAVEQAVSECIREGILAEFLRSQRSEVVAMSIFEYDHEVEMKKLTDELRETIRAEEHERALAEARAEVEEATKKLYEEAKEKNRTEGRAEGQTHFLLLVLDLRGAVPDWLKERIRCEKDPRLLEDWMKAAADAVSVEDFLSRTGLKESV</sequence>
<reference evidence="2" key="2">
    <citation type="submission" date="2021-04" db="EMBL/GenBank/DDBJ databases">
        <authorList>
            <person name="Gilroy R."/>
        </authorList>
    </citation>
    <scope>NUCLEOTIDE SEQUENCE</scope>
    <source>
        <strain evidence="2">ChiHjej8B7-25341</strain>
    </source>
</reference>
<accession>A0A9D2TYS3</accession>
<keyword evidence="1" id="KW-0175">Coiled coil</keyword>
<feature type="coiled-coil region" evidence="1">
    <location>
        <begin position="239"/>
        <end position="279"/>
    </location>
</feature>
<gene>
    <name evidence="2" type="ORF">H9912_00660</name>
</gene>
<evidence type="ECO:0000256" key="1">
    <source>
        <dbReference type="SAM" id="Coils"/>
    </source>
</evidence>
<comment type="caution">
    <text evidence="2">The sequence shown here is derived from an EMBL/GenBank/DDBJ whole genome shotgun (WGS) entry which is preliminary data.</text>
</comment>
<name>A0A9D2TYS3_9FIRM</name>
<protein>
    <submittedName>
        <fullName evidence="2">Rpn family recombination-promoting nuclease/putative transposase</fullName>
    </submittedName>
</protein>
<organism evidence="2 3">
    <name type="scientific">Candidatus Eisenbergiella stercorigallinarum</name>
    <dbReference type="NCBI Taxonomy" id="2838557"/>
    <lineage>
        <taxon>Bacteria</taxon>
        <taxon>Bacillati</taxon>
        <taxon>Bacillota</taxon>
        <taxon>Clostridia</taxon>
        <taxon>Lachnospirales</taxon>
        <taxon>Lachnospiraceae</taxon>
        <taxon>Eisenbergiella</taxon>
    </lineage>
</organism>
<reference evidence="2" key="1">
    <citation type="journal article" date="2021" name="PeerJ">
        <title>Extensive microbial diversity within the chicken gut microbiome revealed by metagenomics and culture.</title>
        <authorList>
            <person name="Gilroy R."/>
            <person name="Ravi A."/>
            <person name="Getino M."/>
            <person name="Pursley I."/>
            <person name="Horton D.L."/>
            <person name="Alikhan N.F."/>
            <person name="Baker D."/>
            <person name="Gharbi K."/>
            <person name="Hall N."/>
            <person name="Watson M."/>
            <person name="Adriaenssens E.M."/>
            <person name="Foster-Nyarko E."/>
            <person name="Jarju S."/>
            <person name="Secka A."/>
            <person name="Antonio M."/>
            <person name="Oren A."/>
            <person name="Chaudhuri R.R."/>
            <person name="La Ragione R."/>
            <person name="Hildebrand F."/>
            <person name="Pallen M.J."/>
        </authorList>
    </citation>
    <scope>NUCLEOTIDE SEQUENCE</scope>
    <source>
        <strain evidence="2">ChiHjej8B7-25341</strain>
    </source>
</reference>
<dbReference type="AlphaFoldDB" id="A0A9D2TYS3"/>
<proteinExistence type="predicted"/>
<dbReference type="Proteomes" id="UP000823851">
    <property type="component" value="Unassembled WGS sequence"/>
</dbReference>